<evidence type="ECO:0000259" key="11">
    <source>
        <dbReference type="PROSITE" id="PS51371"/>
    </source>
</evidence>
<evidence type="ECO:0000256" key="2">
    <source>
        <dbReference type="ARBA" id="ARBA00006337"/>
    </source>
</evidence>
<dbReference type="SUPFAM" id="SSF56176">
    <property type="entry name" value="FAD-binding/transporter-associated domain-like"/>
    <property type="match status" value="1"/>
</dbReference>
<sequence length="441" mass="51121">MLYYNNQGNIFNVLISKEFESMDSHQIYNIIFFIICLIISALFSSSEEAFLGVRETRLKMKIREGDEKAEKTLKLTEKYEHIILTILIGNVLINIIATVIATAFFMRTVKSYAALIAGIFSFFIIFLISEIIPKFVAKNIPEEVAIFNTNFIKFFMIVLAPLVWLVQFINSIVKKQFHIDNTESISEEELLHYVEEAREGGSIENDEHKLVKAAIEFDDVNVEEILIPRRDIVSIEVNDSDEEIEEVFDEHYYSRLVVYEDTVDKVLGIIHEKDFHRYLRQKRIQNSNIDIRSIISELLYIPGMVSLSDLLHLMQREKKHMAAIIDEHGGLEGIVTMEDILEQLVGEIWDESDEVEQEIKIIERDKLIEVSGKASLEKIFTFLGIEHSDDYNANSIGGFAVEMLDKMPRFGDSFIFENYKFTINKVKSNRIETIKIKYLNK</sequence>
<evidence type="ECO:0000313" key="14">
    <source>
        <dbReference type="Proteomes" id="UP000004191"/>
    </source>
</evidence>
<dbReference type="Pfam" id="PF01595">
    <property type="entry name" value="CNNM"/>
    <property type="match status" value="1"/>
</dbReference>
<dbReference type="PROSITE" id="PS51846">
    <property type="entry name" value="CNNM"/>
    <property type="match status" value="1"/>
</dbReference>
<dbReference type="SMART" id="SM01091">
    <property type="entry name" value="CorC_HlyC"/>
    <property type="match status" value="1"/>
</dbReference>
<keyword evidence="4" id="KW-0677">Repeat</keyword>
<accession>H3NNZ0</accession>
<evidence type="ECO:0000313" key="13">
    <source>
        <dbReference type="EMBL" id="EHR34115.1"/>
    </source>
</evidence>
<dbReference type="SMART" id="SM00116">
    <property type="entry name" value="CBS"/>
    <property type="match status" value="2"/>
</dbReference>
<dbReference type="FunFam" id="3.10.580.10:FF:000002">
    <property type="entry name" value="Magnesium/cobalt efflux protein CorC"/>
    <property type="match status" value="1"/>
</dbReference>
<dbReference type="InterPro" id="IPR036318">
    <property type="entry name" value="FAD-bd_PCMH-like_sf"/>
</dbReference>
<reference evidence="13 14" key="1">
    <citation type="submission" date="2012-01" db="EMBL/GenBank/DDBJ databases">
        <title>The Genome Sequence of Helcococcus kunzii ATCC 51366.</title>
        <authorList>
            <consortium name="The Broad Institute Genome Sequencing Platform"/>
            <person name="Earl A."/>
            <person name="Ward D."/>
            <person name="Feldgarden M."/>
            <person name="Gevers D."/>
            <person name="Huys G."/>
            <person name="Young S.K."/>
            <person name="Zeng Q."/>
            <person name="Gargeya S."/>
            <person name="Fitzgerald M."/>
            <person name="Haas B."/>
            <person name="Abouelleil A."/>
            <person name="Alvarado L."/>
            <person name="Arachchi H.M."/>
            <person name="Berlin A."/>
            <person name="Chapman S.B."/>
            <person name="Gearin G."/>
            <person name="Goldberg J."/>
            <person name="Griggs A."/>
            <person name="Gujja S."/>
            <person name="Hansen M."/>
            <person name="Heiman D."/>
            <person name="Howarth C."/>
            <person name="Larimer J."/>
            <person name="Lui A."/>
            <person name="MacDonald P.J.P."/>
            <person name="McCowen C."/>
            <person name="Montmayeur A."/>
            <person name="Murphy C."/>
            <person name="Neiman D."/>
            <person name="Pearson M."/>
            <person name="Priest M."/>
            <person name="Roberts A."/>
            <person name="Saif S."/>
            <person name="Shea T."/>
            <person name="Sisk P."/>
            <person name="Stolte C."/>
            <person name="Sykes S."/>
            <person name="Wortman J."/>
            <person name="Nusbaum C."/>
            <person name="Birren B."/>
        </authorList>
    </citation>
    <scope>NUCLEOTIDE SEQUENCE [LARGE SCALE GENOMIC DNA]</scope>
    <source>
        <strain evidence="13 14">ATCC 51366</strain>
    </source>
</reference>
<name>H3NNZ0_9FIRM</name>
<evidence type="ECO:0000256" key="9">
    <source>
        <dbReference type="PROSITE-ProRule" id="PRU01193"/>
    </source>
</evidence>
<comment type="caution">
    <text evidence="13">The sequence shown here is derived from an EMBL/GenBank/DDBJ whole genome shotgun (WGS) entry which is preliminary data.</text>
</comment>
<dbReference type="Pfam" id="PF00571">
    <property type="entry name" value="CBS"/>
    <property type="match status" value="2"/>
</dbReference>
<keyword evidence="14" id="KW-1185">Reference proteome</keyword>
<gene>
    <name evidence="13" type="ORF">HMPREF9709_01051</name>
</gene>
<feature type="transmembrane region" description="Helical" evidence="10">
    <location>
        <begin position="82"/>
        <end position="106"/>
    </location>
</feature>
<evidence type="ECO:0000256" key="4">
    <source>
        <dbReference type="ARBA" id="ARBA00022737"/>
    </source>
</evidence>
<dbReference type="OrthoDB" id="9798188at2"/>
<dbReference type="HOGENOM" id="CLU_015237_4_1_9"/>
<dbReference type="InterPro" id="IPR005170">
    <property type="entry name" value="Transptr-assoc_dom"/>
</dbReference>
<dbReference type="Proteomes" id="UP000004191">
    <property type="component" value="Unassembled WGS sequence"/>
</dbReference>
<keyword evidence="5 9" id="KW-1133">Transmembrane helix</keyword>
<dbReference type="GeneID" id="96999042"/>
<dbReference type="PANTHER" id="PTHR22777">
    <property type="entry name" value="HEMOLYSIN-RELATED"/>
    <property type="match status" value="1"/>
</dbReference>
<dbReference type="Gene3D" id="3.10.580.10">
    <property type="entry name" value="CBS-domain"/>
    <property type="match status" value="1"/>
</dbReference>
<dbReference type="eggNOG" id="COG1253">
    <property type="taxonomic scope" value="Bacteria"/>
</dbReference>
<comment type="subcellular location">
    <subcellularLocation>
        <location evidence="1">Membrane</location>
        <topology evidence="1">Multi-pass membrane protein</topology>
    </subcellularLocation>
</comment>
<dbReference type="RefSeq" id="WP_005398547.1">
    <property type="nucleotide sequence ID" value="NZ_JH601088.1"/>
</dbReference>
<dbReference type="InterPro" id="IPR044751">
    <property type="entry name" value="Ion_transp-like_CBS"/>
</dbReference>
<feature type="transmembrane region" description="Helical" evidence="10">
    <location>
        <begin position="144"/>
        <end position="166"/>
    </location>
</feature>
<dbReference type="PANTHER" id="PTHR22777:SF17">
    <property type="entry name" value="UPF0053 PROTEIN SLL0260"/>
    <property type="match status" value="1"/>
</dbReference>
<evidence type="ECO:0000259" key="12">
    <source>
        <dbReference type="PROSITE" id="PS51846"/>
    </source>
</evidence>
<dbReference type="Pfam" id="PF03471">
    <property type="entry name" value="CorC_HlyC"/>
    <property type="match status" value="1"/>
</dbReference>
<evidence type="ECO:0000256" key="7">
    <source>
        <dbReference type="ARBA" id="ARBA00023136"/>
    </source>
</evidence>
<keyword evidence="7 9" id="KW-0472">Membrane</keyword>
<evidence type="ECO:0000256" key="8">
    <source>
        <dbReference type="PROSITE-ProRule" id="PRU00703"/>
    </source>
</evidence>
<feature type="transmembrane region" description="Helical" evidence="10">
    <location>
        <begin position="112"/>
        <end position="132"/>
    </location>
</feature>
<dbReference type="STRING" id="883114.HMPREF9709_01051"/>
<comment type="similarity">
    <text evidence="2">Belongs to the UPF0053 family.</text>
</comment>
<dbReference type="CDD" id="cd04590">
    <property type="entry name" value="CBS_pair_CorC_HlyC_assoc"/>
    <property type="match status" value="1"/>
</dbReference>
<dbReference type="AlphaFoldDB" id="H3NNZ0"/>
<evidence type="ECO:0000256" key="3">
    <source>
        <dbReference type="ARBA" id="ARBA00022692"/>
    </source>
</evidence>
<dbReference type="GO" id="GO:0005886">
    <property type="term" value="C:plasma membrane"/>
    <property type="evidence" value="ECO:0007669"/>
    <property type="project" value="TreeGrafter"/>
</dbReference>
<evidence type="ECO:0000256" key="6">
    <source>
        <dbReference type="ARBA" id="ARBA00023122"/>
    </source>
</evidence>
<keyword evidence="6 8" id="KW-0129">CBS domain</keyword>
<dbReference type="InterPro" id="IPR046342">
    <property type="entry name" value="CBS_dom_sf"/>
</dbReference>
<evidence type="ECO:0000256" key="5">
    <source>
        <dbReference type="ARBA" id="ARBA00022989"/>
    </source>
</evidence>
<feature type="domain" description="CBS" evidence="11">
    <location>
        <begin position="228"/>
        <end position="291"/>
    </location>
</feature>
<dbReference type="SUPFAM" id="SSF54631">
    <property type="entry name" value="CBS-domain pair"/>
    <property type="match status" value="1"/>
</dbReference>
<dbReference type="GO" id="GO:0050660">
    <property type="term" value="F:flavin adenine dinucleotide binding"/>
    <property type="evidence" value="ECO:0007669"/>
    <property type="project" value="InterPro"/>
</dbReference>
<organism evidence="13 14">
    <name type="scientific">Helcococcus kunzii ATCC 51366</name>
    <dbReference type="NCBI Taxonomy" id="883114"/>
    <lineage>
        <taxon>Bacteria</taxon>
        <taxon>Bacillati</taxon>
        <taxon>Bacillota</taxon>
        <taxon>Tissierellia</taxon>
        <taxon>Tissierellales</taxon>
        <taxon>Peptoniphilaceae</taxon>
        <taxon>Helcococcus</taxon>
    </lineage>
</organism>
<feature type="domain" description="CBS" evidence="11">
    <location>
        <begin position="294"/>
        <end position="351"/>
    </location>
</feature>
<dbReference type="EMBL" id="AGEI01000021">
    <property type="protein sequence ID" value="EHR34115.1"/>
    <property type="molecule type" value="Genomic_DNA"/>
</dbReference>
<feature type="domain" description="CNNM transmembrane" evidence="12">
    <location>
        <begin position="22"/>
        <end position="207"/>
    </location>
</feature>
<proteinExistence type="inferred from homology"/>
<dbReference type="InterPro" id="IPR000644">
    <property type="entry name" value="CBS_dom"/>
</dbReference>
<keyword evidence="3 9" id="KW-0812">Transmembrane</keyword>
<dbReference type="PROSITE" id="PS51371">
    <property type="entry name" value="CBS"/>
    <property type="match status" value="2"/>
</dbReference>
<evidence type="ECO:0000256" key="10">
    <source>
        <dbReference type="SAM" id="Phobius"/>
    </source>
</evidence>
<evidence type="ECO:0000256" key="1">
    <source>
        <dbReference type="ARBA" id="ARBA00004141"/>
    </source>
</evidence>
<dbReference type="Gene3D" id="3.30.465.10">
    <property type="match status" value="1"/>
</dbReference>
<dbReference type="InterPro" id="IPR016169">
    <property type="entry name" value="FAD-bd_PCMH_sub2"/>
</dbReference>
<feature type="transmembrane region" description="Helical" evidence="10">
    <location>
        <begin position="27"/>
        <end position="53"/>
    </location>
</feature>
<evidence type="ECO:0008006" key="15">
    <source>
        <dbReference type="Google" id="ProtNLM"/>
    </source>
</evidence>
<protein>
    <recommendedName>
        <fullName evidence="15">Hemolysin</fullName>
    </recommendedName>
</protein>
<dbReference type="InterPro" id="IPR002550">
    <property type="entry name" value="CNNM"/>
</dbReference>